<evidence type="ECO:0000256" key="4">
    <source>
        <dbReference type="SAM" id="MobiDB-lite"/>
    </source>
</evidence>
<evidence type="ECO:0000256" key="1">
    <source>
        <dbReference type="ARBA" id="ARBA00022574"/>
    </source>
</evidence>
<organism evidence="5 6">
    <name type="scientific">Penstemon smallii</name>
    <dbReference type="NCBI Taxonomy" id="265156"/>
    <lineage>
        <taxon>Eukaryota</taxon>
        <taxon>Viridiplantae</taxon>
        <taxon>Streptophyta</taxon>
        <taxon>Embryophyta</taxon>
        <taxon>Tracheophyta</taxon>
        <taxon>Spermatophyta</taxon>
        <taxon>Magnoliopsida</taxon>
        <taxon>eudicotyledons</taxon>
        <taxon>Gunneridae</taxon>
        <taxon>Pentapetalae</taxon>
        <taxon>asterids</taxon>
        <taxon>lamiids</taxon>
        <taxon>Lamiales</taxon>
        <taxon>Plantaginaceae</taxon>
        <taxon>Cheloneae</taxon>
        <taxon>Penstemon</taxon>
    </lineage>
</organism>
<keyword evidence="1 3" id="KW-0853">WD repeat</keyword>
<feature type="repeat" description="WD" evidence="3">
    <location>
        <begin position="531"/>
        <end position="565"/>
    </location>
</feature>
<dbReference type="InterPro" id="IPR040324">
    <property type="entry name" value="WDR44/Dgr2"/>
</dbReference>
<dbReference type="Gene3D" id="2.130.10.10">
    <property type="entry name" value="YVTN repeat-like/Quinoprotein amine dehydrogenase"/>
    <property type="match status" value="1"/>
</dbReference>
<dbReference type="SUPFAM" id="SSF50978">
    <property type="entry name" value="WD40 repeat-like"/>
    <property type="match status" value="1"/>
</dbReference>
<sequence length="919" mass="102500">MNRRTLTMNWDALGEVEDDDHFFETYDRLSSAFPQDLASSGSDDDDFQDGRMSFASAVSSASKQSVHSIESIPNPSSILGNYDMWMADPGDVTERRRRLLQGMGLSSKKDLLRLASAKIGQAISRNPEQAQVLTTREEEPKRNRFEPEAKPESEPEPSTSTPIVLVKSRSDGDIDTFSARSKQRKEELIGPISKQRLTRTSSGQLVPSIGVCKYSNANRMTSRRAKKRPSMPNNDGLLSDGGLGSFFLIKNLDSGKEFIVKEYNEEGMWNKLSDVQTGKQLTMEEFEKSVGHSPVVKELMRRRNVSRHIPEDGRKVNHNNSYFSKSFRNSKRKGAAFLKNIMSGKIVDKEQENSSPIKVAKDTSQWVKARQNGKSYKEFTALHMSQEIQAHQGSIWTMRFSSDGHYLASAGEDKMIHVWEVQECDVMSIRSADDISSACGTLVHPMVGTVLESPSEKTRRRKNRKKGNLIPDYVNVPETVFALSEKPVCTFIGHQEDVLDLSWSKSQLLLSSSMDKTVRMWDLETKSCLKMFAHKDYVTCIQFNPVDDDYFISGSLDAKVRIWNIPDRQVVDWIDIHEMVTAACYTPDGQGAVIGSHQGTCRMYKIDDCKLEPHIDVQKKKKPQAKKIPVFQAKGVQSQAEKITGLQFAPTNPSEMLITSANSRIRLYTGSELAQKFKGVRNTSSQISASFSPDGRHVISASEDSQVYIWKVEESKNSGNGKVRNRIKVQANEHFHCKDVAVAIPWPGSIRTEPPFVELHSKRHSKRLSAPLGQSIGSSPTREDNLIGTTSSRRHFPPLPKIKNGLERSTSCADEDFAHSARTDPGIGISESFTSSSQSIRYGDSPSISASGTSPSHSWSSSWSLFDSIGHGNHGGQTVQATAWGMVIVTASLEGEIKVYQNFGLPVKVSRQANLFRDH</sequence>
<feature type="region of interest" description="Disordered" evidence="4">
    <location>
        <begin position="123"/>
        <end position="167"/>
    </location>
</feature>
<dbReference type="SMART" id="SM00320">
    <property type="entry name" value="WD40"/>
    <property type="match status" value="7"/>
</dbReference>
<feature type="repeat" description="WD" evidence="3">
    <location>
        <begin position="388"/>
        <end position="429"/>
    </location>
</feature>
<dbReference type="PROSITE" id="PS50294">
    <property type="entry name" value="WD_REPEATS_REGION"/>
    <property type="match status" value="3"/>
</dbReference>
<keyword evidence="6" id="KW-1185">Reference proteome</keyword>
<feature type="repeat" description="WD" evidence="3">
    <location>
        <begin position="491"/>
        <end position="531"/>
    </location>
</feature>
<dbReference type="PANTHER" id="PTHR14221">
    <property type="entry name" value="WD REPEAT DOMAIN 44"/>
    <property type="match status" value="1"/>
</dbReference>
<dbReference type="InterPro" id="IPR036322">
    <property type="entry name" value="WD40_repeat_dom_sf"/>
</dbReference>
<reference evidence="5 6" key="1">
    <citation type="submission" date="2024-12" db="EMBL/GenBank/DDBJ databases">
        <title>The unique morphological basis and parallel evolutionary history of personate flowers in Penstemon.</title>
        <authorList>
            <person name="Depatie T.H."/>
            <person name="Wessinger C.A."/>
        </authorList>
    </citation>
    <scope>NUCLEOTIDE SEQUENCE [LARGE SCALE GENOMIC DNA]</scope>
    <source>
        <strain evidence="5">WTNN_2</strain>
        <tissue evidence="5">Leaf</tissue>
    </source>
</reference>
<feature type="repeat" description="WD" evidence="3">
    <location>
        <begin position="688"/>
        <end position="720"/>
    </location>
</feature>
<dbReference type="EMBL" id="JBJXBP010000006">
    <property type="protein sequence ID" value="KAL3825999.1"/>
    <property type="molecule type" value="Genomic_DNA"/>
</dbReference>
<evidence type="ECO:0000256" key="2">
    <source>
        <dbReference type="ARBA" id="ARBA00022737"/>
    </source>
</evidence>
<dbReference type="Proteomes" id="UP001634393">
    <property type="component" value="Unassembled WGS sequence"/>
</dbReference>
<proteinExistence type="predicted"/>
<evidence type="ECO:0000313" key="6">
    <source>
        <dbReference type="Proteomes" id="UP001634393"/>
    </source>
</evidence>
<dbReference type="InterPro" id="IPR019775">
    <property type="entry name" value="WD40_repeat_CS"/>
</dbReference>
<accession>A0ABD3SN31</accession>
<feature type="compositionally biased region" description="Low complexity" evidence="4">
    <location>
        <begin position="830"/>
        <end position="854"/>
    </location>
</feature>
<feature type="compositionally biased region" description="Basic and acidic residues" evidence="4">
    <location>
        <begin position="135"/>
        <end position="153"/>
    </location>
</feature>
<dbReference type="AlphaFoldDB" id="A0ABD3SN31"/>
<gene>
    <name evidence="5" type="ORF">ACJIZ3_022028</name>
</gene>
<dbReference type="PRINTS" id="PR00320">
    <property type="entry name" value="GPROTEINBRPT"/>
</dbReference>
<protein>
    <submittedName>
        <fullName evidence="5">Uncharacterized protein</fullName>
    </submittedName>
</protein>
<dbReference type="InterPro" id="IPR001680">
    <property type="entry name" value="WD40_rpt"/>
</dbReference>
<dbReference type="PANTHER" id="PTHR14221:SF41">
    <property type="entry name" value="TRANSDUCIN_WD40 REPEAT-LIKE SUPERFAMILY PROTEIN"/>
    <property type="match status" value="1"/>
</dbReference>
<dbReference type="InterPro" id="IPR015943">
    <property type="entry name" value="WD40/YVTN_repeat-like_dom_sf"/>
</dbReference>
<evidence type="ECO:0000256" key="3">
    <source>
        <dbReference type="PROSITE-ProRule" id="PRU00221"/>
    </source>
</evidence>
<dbReference type="InterPro" id="IPR020472">
    <property type="entry name" value="WD40_PAC1"/>
</dbReference>
<feature type="region of interest" description="Disordered" evidence="4">
    <location>
        <begin position="767"/>
        <end position="854"/>
    </location>
</feature>
<evidence type="ECO:0000313" key="5">
    <source>
        <dbReference type="EMBL" id="KAL3825999.1"/>
    </source>
</evidence>
<comment type="caution">
    <text evidence="5">The sequence shown here is derived from an EMBL/GenBank/DDBJ whole genome shotgun (WGS) entry which is preliminary data.</text>
</comment>
<feature type="compositionally biased region" description="Polar residues" evidence="4">
    <location>
        <begin position="123"/>
        <end position="134"/>
    </location>
</feature>
<dbReference type="PROSITE" id="PS00678">
    <property type="entry name" value="WD_REPEATS_1"/>
    <property type="match status" value="2"/>
</dbReference>
<dbReference type="PROSITE" id="PS50082">
    <property type="entry name" value="WD_REPEATS_2"/>
    <property type="match status" value="4"/>
</dbReference>
<dbReference type="Pfam" id="PF00400">
    <property type="entry name" value="WD40"/>
    <property type="match status" value="4"/>
</dbReference>
<name>A0ABD3SN31_9LAMI</name>
<keyword evidence="2" id="KW-0677">Repeat</keyword>